<proteinExistence type="predicted"/>
<dbReference type="EMBL" id="JAAKZI010000010">
    <property type="protein sequence ID" value="NGN83361.1"/>
    <property type="molecule type" value="Genomic_DNA"/>
</dbReference>
<sequence>MRHAPFRLLRTTAVGATILGLAAWAHVAAGGALPSPAIMAALTSLHILCSTVATRFRLRLPAMTALLATSQLVLHQAFESLSVSAPLAEVPAGALNSMHHGMPADFPMLPDMGATQLAGTAMAAHAAMPGWMVVAHVAATLATAVLLTQGESALWALAGWLRPLYRAAAVVLQLPARQERPAVLPRTLPRLPWRNVRPDTRRGPPLATALFA</sequence>
<comment type="caution">
    <text evidence="1">The sequence shown here is derived from an EMBL/GenBank/DDBJ whole genome shotgun (WGS) entry which is preliminary data.</text>
</comment>
<accession>A0ABX0DCA6</accession>
<keyword evidence="2" id="KW-1185">Reference proteome</keyword>
<evidence type="ECO:0000313" key="1">
    <source>
        <dbReference type="EMBL" id="NGN83361.1"/>
    </source>
</evidence>
<gene>
    <name evidence="1" type="ORF">G6N77_07785</name>
</gene>
<evidence type="ECO:0008006" key="3">
    <source>
        <dbReference type="Google" id="ProtNLM"/>
    </source>
</evidence>
<name>A0ABX0DCA6_9MICC</name>
<protein>
    <recommendedName>
        <fullName evidence="3">MFS transporter</fullName>
    </recommendedName>
</protein>
<dbReference type="RefSeq" id="WP_165181462.1">
    <property type="nucleotide sequence ID" value="NZ_JAAKZI010000010.1"/>
</dbReference>
<reference evidence="1 2" key="1">
    <citation type="submission" date="2020-02" db="EMBL/GenBank/DDBJ databases">
        <title>Genome sequence of the type strain DSM 27180 of Arthrobacter silviterrae.</title>
        <authorList>
            <person name="Gao J."/>
            <person name="Sun J."/>
        </authorList>
    </citation>
    <scope>NUCLEOTIDE SEQUENCE [LARGE SCALE GENOMIC DNA]</scope>
    <source>
        <strain evidence="1 2">DSM 27180</strain>
    </source>
</reference>
<evidence type="ECO:0000313" key="2">
    <source>
        <dbReference type="Proteomes" id="UP000479226"/>
    </source>
</evidence>
<organism evidence="1 2">
    <name type="scientific">Arthrobacter silviterrae</name>
    <dbReference type="NCBI Taxonomy" id="2026658"/>
    <lineage>
        <taxon>Bacteria</taxon>
        <taxon>Bacillati</taxon>
        <taxon>Actinomycetota</taxon>
        <taxon>Actinomycetes</taxon>
        <taxon>Micrococcales</taxon>
        <taxon>Micrococcaceae</taxon>
        <taxon>Arthrobacter</taxon>
    </lineage>
</organism>
<dbReference type="Proteomes" id="UP000479226">
    <property type="component" value="Unassembled WGS sequence"/>
</dbReference>